<dbReference type="GO" id="GO:0061630">
    <property type="term" value="F:ubiquitin protein ligase activity"/>
    <property type="evidence" value="ECO:0000318"/>
    <property type="project" value="GO_Central"/>
</dbReference>
<keyword evidence="3" id="KW-0862">Zinc</keyword>
<proteinExistence type="predicted"/>
<dbReference type="OMA" id="SESMETY"/>
<keyword evidence="2 4" id="KW-0863">Zinc-finger</keyword>
<evidence type="ECO:0000256" key="3">
    <source>
        <dbReference type="ARBA" id="ARBA00022833"/>
    </source>
</evidence>
<organism evidence="6 7">
    <name type="scientific">Zostera marina</name>
    <name type="common">Eelgrass</name>
    <dbReference type="NCBI Taxonomy" id="29655"/>
    <lineage>
        <taxon>Eukaryota</taxon>
        <taxon>Viridiplantae</taxon>
        <taxon>Streptophyta</taxon>
        <taxon>Embryophyta</taxon>
        <taxon>Tracheophyta</taxon>
        <taxon>Spermatophyta</taxon>
        <taxon>Magnoliopsida</taxon>
        <taxon>Liliopsida</taxon>
        <taxon>Zosteraceae</taxon>
        <taxon>Zostera</taxon>
    </lineage>
</organism>
<evidence type="ECO:0000313" key="6">
    <source>
        <dbReference type="EMBL" id="KMZ76480.1"/>
    </source>
</evidence>
<keyword evidence="1" id="KW-0479">Metal-binding</keyword>
<dbReference type="STRING" id="29655.A0A0K9Q6G7"/>
<dbReference type="SMART" id="SM00184">
    <property type="entry name" value="RING"/>
    <property type="match status" value="1"/>
</dbReference>
<dbReference type="Pfam" id="PF13639">
    <property type="entry name" value="zf-RING_2"/>
    <property type="match status" value="1"/>
</dbReference>
<evidence type="ECO:0000256" key="1">
    <source>
        <dbReference type="ARBA" id="ARBA00022723"/>
    </source>
</evidence>
<reference evidence="7" key="1">
    <citation type="journal article" date="2016" name="Nature">
        <title>The genome of the seagrass Zostera marina reveals angiosperm adaptation to the sea.</title>
        <authorList>
            <person name="Olsen J.L."/>
            <person name="Rouze P."/>
            <person name="Verhelst B."/>
            <person name="Lin Y.-C."/>
            <person name="Bayer T."/>
            <person name="Collen J."/>
            <person name="Dattolo E."/>
            <person name="De Paoli E."/>
            <person name="Dittami S."/>
            <person name="Maumus F."/>
            <person name="Michel G."/>
            <person name="Kersting A."/>
            <person name="Lauritano C."/>
            <person name="Lohaus R."/>
            <person name="Toepel M."/>
            <person name="Tonon T."/>
            <person name="Vanneste K."/>
            <person name="Amirebrahimi M."/>
            <person name="Brakel J."/>
            <person name="Bostroem C."/>
            <person name="Chovatia M."/>
            <person name="Grimwood J."/>
            <person name="Jenkins J.W."/>
            <person name="Jueterbock A."/>
            <person name="Mraz A."/>
            <person name="Stam W.T."/>
            <person name="Tice H."/>
            <person name="Bornberg-Bauer E."/>
            <person name="Green P.J."/>
            <person name="Pearson G.A."/>
            <person name="Procaccini G."/>
            <person name="Duarte C.M."/>
            <person name="Schmutz J."/>
            <person name="Reusch T.B.H."/>
            <person name="Van de Peer Y."/>
        </authorList>
    </citation>
    <scope>NUCLEOTIDE SEQUENCE [LARGE SCALE GENOMIC DNA]</scope>
    <source>
        <strain evidence="7">cv. Finnish</strain>
    </source>
</reference>
<dbReference type="PANTHER" id="PTHR15710:SF132">
    <property type="entry name" value="E3 UBIQUITIN-PROTEIN LIGASE MPSR1"/>
    <property type="match status" value="1"/>
</dbReference>
<feature type="domain" description="RING-type" evidence="5">
    <location>
        <begin position="81"/>
        <end position="121"/>
    </location>
</feature>
<dbReference type="PANTHER" id="PTHR15710">
    <property type="entry name" value="E3 UBIQUITIN-PROTEIN LIGASE PRAJA"/>
    <property type="match status" value="1"/>
</dbReference>
<sequence>MDGIFFILPGEPIQFTHIRPSVFFHPFFQTAFVGDGVDIGDALLRTVMTTSFMEEGKKGLAPASKESIEMLPTVCGDESECSICLESLKELTVKEMPCKHRFHGDCLDKWLGIQGSCPLCRFQMDSEIKSNDGDRNT</sequence>
<dbReference type="PROSITE" id="PS50089">
    <property type="entry name" value="ZF_RING_2"/>
    <property type="match status" value="1"/>
</dbReference>
<dbReference type="OrthoDB" id="8062037at2759"/>
<protein>
    <recommendedName>
        <fullName evidence="5">RING-type domain-containing protein</fullName>
    </recommendedName>
</protein>
<evidence type="ECO:0000256" key="4">
    <source>
        <dbReference type="PROSITE-ProRule" id="PRU00175"/>
    </source>
</evidence>
<evidence type="ECO:0000313" key="7">
    <source>
        <dbReference type="Proteomes" id="UP000036987"/>
    </source>
</evidence>
<name>A0A0K9Q6G7_ZOSMR</name>
<keyword evidence="7" id="KW-1185">Reference proteome</keyword>
<evidence type="ECO:0000256" key="2">
    <source>
        <dbReference type="ARBA" id="ARBA00022771"/>
    </source>
</evidence>
<dbReference type="InterPro" id="IPR013083">
    <property type="entry name" value="Znf_RING/FYVE/PHD"/>
</dbReference>
<dbReference type="SUPFAM" id="SSF57850">
    <property type="entry name" value="RING/U-box"/>
    <property type="match status" value="1"/>
</dbReference>
<dbReference type="GO" id="GO:0005737">
    <property type="term" value="C:cytoplasm"/>
    <property type="evidence" value="ECO:0000318"/>
    <property type="project" value="GO_Central"/>
</dbReference>
<dbReference type="GO" id="GO:0016567">
    <property type="term" value="P:protein ubiquitination"/>
    <property type="evidence" value="ECO:0000318"/>
    <property type="project" value="GO_Central"/>
</dbReference>
<dbReference type="Gene3D" id="3.30.40.10">
    <property type="entry name" value="Zinc/RING finger domain, C3HC4 (zinc finger)"/>
    <property type="match status" value="1"/>
</dbReference>
<gene>
    <name evidence="6" type="ORF">ZOSMA_101G00640</name>
</gene>
<evidence type="ECO:0000259" key="5">
    <source>
        <dbReference type="PROSITE" id="PS50089"/>
    </source>
</evidence>
<dbReference type="InterPro" id="IPR001841">
    <property type="entry name" value="Znf_RING"/>
</dbReference>
<dbReference type="GO" id="GO:0008270">
    <property type="term" value="F:zinc ion binding"/>
    <property type="evidence" value="ECO:0007669"/>
    <property type="project" value="UniProtKB-KW"/>
</dbReference>
<dbReference type="AlphaFoldDB" id="A0A0K9Q6G7"/>
<dbReference type="EMBL" id="LFYR01000025">
    <property type="protein sequence ID" value="KMZ76480.1"/>
    <property type="molecule type" value="Genomic_DNA"/>
</dbReference>
<accession>A0A0K9Q6G7</accession>
<comment type="caution">
    <text evidence="6">The sequence shown here is derived from an EMBL/GenBank/DDBJ whole genome shotgun (WGS) entry which is preliminary data.</text>
</comment>
<dbReference type="Proteomes" id="UP000036987">
    <property type="component" value="Unassembled WGS sequence"/>
</dbReference>